<evidence type="ECO:0000313" key="2">
    <source>
        <dbReference type="Proteomes" id="UP000316079"/>
    </source>
</evidence>
<keyword evidence="2" id="KW-1185">Reference proteome</keyword>
<proteinExistence type="predicted"/>
<organism evidence="1 2">
    <name type="scientific">Danionella cerebrum</name>
    <dbReference type="NCBI Taxonomy" id="2873325"/>
    <lineage>
        <taxon>Eukaryota</taxon>
        <taxon>Metazoa</taxon>
        <taxon>Chordata</taxon>
        <taxon>Craniata</taxon>
        <taxon>Vertebrata</taxon>
        <taxon>Euteleostomi</taxon>
        <taxon>Actinopterygii</taxon>
        <taxon>Neopterygii</taxon>
        <taxon>Teleostei</taxon>
        <taxon>Ostariophysi</taxon>
        <taxon>Cypriniformes</taxon>
        <taxon>Danionidae</taxon>
        <taxon>Danioninae</taxon>
        <taxon>Danionella</taxon>
    </lineage>
</organism>
<dbReference type="Proteomes" id="UP000316079">
    <property type="component" value="Unassembled WGS sequence"/>
</dbReference>
<protein>
    <submittedName>
        <fullName evidence="1">Uncharacterized protein</fullName>
    </submittedName>
</protein>
<evidence type="ECO:0000313" key="1">
    <source>
        <dbReference type="EMBL" id="TRY55775.1"/>
    </source>
</evidence>
<dbReference type="AlphaFoldDB" id="A0A553MRI1"/>
<reference evidence="1 2" key="1">
    <citation type="journal article" date="2019" name="Sci. Data">
        <title>Hybrid genome assembly and annotation of Danionella translucida.</title>
        <authorList>
            <person name="Kadobianskyi M."/>
            <person name="Schulze L."/>
            <person name="Schuelke M."/>
            <person name="Judkewitz B."/>
        </authorList>
    </citation>
    <scope>NUCLEOTIDE SEQUENCE [LARGE SCALE GENOMIC DNA]</scope>
    <source>
        <strain evidence="1 2">Bolton</strain>
    </source>
</reference>
<comment type="caution">
    <text evidence="1">The sequence shown here is derived from an EMBL/GenBank/DDBJ whole genome shotgun (WGS) entry which is preliminary data.</text>
</comment>
<name>A0A553MRI1_9TELE</name>
<dbReference type="EMBL" id="SRMA01027310">
    <property type="protein sequence ID" value="TRY55775.1"/>
    <property type="molecule type" value="Genomic_DNA"/>
</dbReference>
<sequence length="88" mass="9063">MADPSFQLRGDPPGLLVLVLEDLLGLSTLSAPPCWVFLGFFSCPGPSVVNSGARTSHARTKSDAADQAALAACQESDLARAVAQMCSG</sequence>
<accession>A0A553MRI1</accession>
<gene>
    <name evidence="1" type="ORF">DNTS_008490</name>
</gene>